<dbReference type="Proteomes" id="UP000039865">
    <property type="component" value="Unassembled WGS sequence"/>
</dbReference>
<accession>A0A077ZWB1</accession>
<dbReference type="EMBL" id="CCKQ01001621">
    <property type="protein sequence ID" value="CDW72731.1"/>
    <property type="molecule type" value="Genomic_DNA"/>
</dbReference>
<dbReference type="InParanoid" id="A0A077ZWB1"/>
<protein>
    <submittedName>
        <fullName evidence="1">Uncharacterized protein</fullName>
    </submittedName>
</protein>
<proteinExistence type="predicted"/>
<gene>
    <name evidence="1" type="primary">Contig7516.g8026</name>
    <name evidence="1" type="ORF">STYLEM_1695</name>
</gene>
<organism evidence="1 2">
    <name type="scientific">Stylonychia lemnae</name>
    <name type="common">Ciliate</name>
    <dbReference type="NCBI Taxonomy" id="5949"/>
    <lineage>
        <taxon>Eukaryota</taxon>
        <taxon>Sar</taxon>
        <taxon>Alveolata</taxon>
        <taxon>Ciliophora</taxon>
        <taxon>Intramacronucleata</taxon>
        <taxon>Spirotrichea</taxon>
        <taxon>Stichotrichia</taxon>
        <taxon>Sporadotrichida</taxon>
        <taxon>Oxytrichidae</taxon>
        <taxon>Stylonychinae</taxon>
        <taxon>Stylonychia</taxon>
    </lineage>
</organism>
<evidence type="ECO:0000313" key="1">
    <source>
        <dbReference type="EMBL" id="CDW72731.1"/>
    </source>
</evidence>
<name>A0A077ZWB1_STYLE</name>
<keyword evidence="2" id="KW-1185">Reference proteome</keyword>
<reference evidence="1 2" key="1">
    <citation type="submission" date="2014-06" db="EMBL/GenBank/DDBJ databases">
        <authorList>
            <person name="Swart Estienne"/>
        </authorList>
    </citation>
    <scope>NUCLEOTIDE SEQUENCE [LARGE SCALE GENOMIC DNA]</scope>
    <source>
        <strain evidence="1 2">130c</strain>
    </source>
</reference>
<dbReference type="AlphaFoldDB" id="A0A077ZWB1"/>
<sequence length="216" mass="25871">MRDEKQYSARSLMPLTLLDHKKNLQFDRSTHHFRVQQNHISRMVIPKFSPYKECALFDKKDQLNLNHENNLSYRLDKINQTFDSKSNRFSPERENYTQETYSKHLQDKANQVIPQEQMTYMLRQAHTRTIDSRPISPNELKSITTMEMFKKEKNQPLKKKLNYVNFSDLKHNIITNDPINLKLTIDSNNFQRATYQRPQYKDDPTKGYIKQTLETI</sequence>
<evidence type="ECO:0000313" key="2">
    <source>
        <dbReference type="Proteomes" id="UP000039865"/>
    </source>
</evidence>